<comment type="caution">
    <text evidence="8">The sequence shown here is derived from an EMBL/GenBank/DDBJ whole genome shotgun (WGS) entry which is preliminary data.</text>
</comment>
<comment type="catalytic activity">
    <reaction evidence="7">
        <text>a peptidoglycan chain = a peptidoglycan chain with N-acetyl-1,6-anhydromuramyl-[peptide] at the reducing end + a peptidoglycan chain with N-acetylglucosamine at the non-reducing end.</text>
        <dbReference type="EC" id="4.2.2.29"/>
    </reaction>
</comment>
<keyword evidence="2 7" id="KW-0812">Transmembrane</keyword>
<keyword evidence="3 7" id="KW-1133">Transmembrane helix</keyword>
<dbReference type="GO" id="GO:0005886">
    <property type="term" value="C:plasma membrane"/>
    <property type="evidence" value="ECO:0007669"/>
    <property type="project" value="UniProtKB-UniRule"/>
</dbReference>
<dbReference type="EMBL" id="VRTS01000001">
    <property type="protein sequence ID" value="TXK66055.1"/>
    <property type="molecule type" value="Genomic_DNA"/>
</dbReference>
<evidence type="ECO:0000256" key="1">
    <source>
        <dbReference type="ARBA" id="ARBA00022475"/>
    </source>
</evidence>
<keyword evidence="5 7" id="KW-0456">Lyase</keyword>
<keyword evidence="6 7" id="KW-0961">Cell wall biogenesis/degradation</keyword>
<organism evidence="8 9">
    <name type="scientific">Alkalisalibacterium limincola</name>
    <dbReference type="NCBI Taxonomy" id="2699169"/>
    <lineage>
        <taxon>Bacteria</taxon>
        <taxon>Pseudomonadati</taxon>
        <taxon>Pseudomonadota</taxon>
        <taxon>Gammaproteobacteria</taxon>
        <taxon>Lysobacterales</taxon>
        <taxon>Lysobacteraceae</taxon>
        <taxon>Alkalisalibacterium</taxon>
    </lineage>
</organism>
<evidence type="ECO:0000256" key="3">
    <source>
        <dbReference type="ARBA" id="ARBA00022989"/>
    </source>
</evidence>
<dbReference type="InterPro" id="IPR003770">
    <property type="entry name" value="MLTG-like"/>
</dbReference>
<evidence type="ECO:0000256" key="5">
    <source>
        <dbReference type="ARBA" id="ARBA00023239"/>
    </source>
</evidence>
<evidence type="ECO:0000313" key="9">
    <source>
        <dbReference type="Proteomes" id="UP000321248"/>
    </source>
</evidence>
<feature type="site" description="Important for catalytic activity" evidence="7">
    <location>
        <position position="212"/>
    </location>
</feature>
<comment type="function">
    <text evidence="7">Functions as a peptidoglycan terminase that cleaves nascent peptidoglycan strands endolytically to terminate their elongation.</text>
</comment>
<dbReference type="AlphaFoldDB" id="A0A5C8L1E3"/>
<dbReference type="Gene3D" id="3.30.160.60">
    <property type="entry name" value="Classic Zinc Finger"/>
    <property type="match status" value="1"/>
</dbReference>
<dbReference type="OrthoDB" id="9814591at2"/>
<dbReference type="GO" id="GO:0009252">
    <property type="term" value="P:peptidoglycan biosynthetic process"/>
    <property type="evidence" value="ECO:0007669"/>
    <property type="project" value="UniProtKB-UniRule"/>
</dbReference>
<dbReference type="GO" id="GO:0008932">
    <property type="term" value="F:lytic endotransglycosylase activity"/>
    <property type="evidence" value="ECO:0007669"/>
    <property type="project" value="UniProtKB-UniRule"/>
</dbReference>
<evidence type="ECO:0000256" key="6">
    <source>
        <dbReference type="ARBA" id="ARBA00023316"/>
    </source>
</evidence>
<name>A0A5C8L1E3_9GAMM</name>
<sequence>MLVAVVVAAGVGAALWQQYQRFADAPLVIQEDRVVVPVERGDSFRRVLTRLRAAGISQAPDVYWQALAWQMDVMRRIHVGEYAIEPGTTPRQLLAKMGSGRVIQYRFTIVEGWNFRELRQALDRSESLQPTITDMDDAQVMAALGREGVHPEGRFLPETYNFTRGTTDLEVLARAMRAMDRVLEEVWEARAEALAVDSAEEALILASLIEKETGQAGERREIAGVFTRRLNIGMRLQTDPSVIYGMGELYQGRIGRAGLDTDTPYNTYTRGGLPPTPIAMPGRAALEAAVDPADGDTMYFVSRGDGSHHFSRTLAEHNRAVARYILGRGRSSTDE</sequence>
<dbReference type="PANTHER" id="PTHR30518:SF2">
    <property type="entry name" value="ENDOLYTIC MUREIN TRANSGLYCOSYLASE"/>
    <property type="match status" value="1"/>
</dbReference>
<dbReference type="Gene3D" id="3.30.1490.480">
    <property type="entry name" value="Endolytic murein transglycosylase"/>
    <property type="match status" value="1"/>
</dbReference>
<accession>A0A5C8L1E3</accession>
<dbReference type="Proteomes" id="UP000321248">
    <property type="component" value="Unassembled WGS sequence"/>
</dbReference>
<evidence type="ECO:0000313" key="8">
    <source>
        <dbReference type="EMBL" id="TXK66055.1"/>
    </source>
</evidence>
<dbReference type="GO" id="GO:0071555">
    <property type="term" value="P:cell wall organization"/>
    <property type="evidence" value="ECO:0007669"/>
    <property type="project" value="UniProtKB-KW"/>
</dbReference>
<dbReference type="Pfam" id="PF02618">
    <property type="entry name" value="YceG"/>
    <property type="match status" value="1"/>
</dbReference>
<keyword evidence="9" id="KW-1185">Reference proteome</keyword>
<evidence type="ECO:0000256" key="2">
    <source>
        <dbReference type="ARBA" id="ARBA00022692"/>
    </source>
</evidence>
<dbReference type="NCBIfam" id="TIGR00247">
    <property type="entry name" value="endolytic transglycosylase MltG"/>
    <property type="match status" value="1"/>
</dbReference>
<evidence type="ECO:0000256" key="4">
    <source>
        <dbReference type="ARBA" id="ARBA00023136"/>
    </source>
</evidence>
<reference evidence="8 9" key="1">
    <citation type="submission" date="2019-08" db="EMBL/GenBank/DDBJ databases">
        <authorList>
            <person name="Karlyshev A.V."/>
        </authorList>
    </citation>
    <scope>NUCLEOTIDE SEQUENCE [LARGE SCALE GENOMIC DNA]</scope>
    <source>
        <strain evidence="8 9">Alg18-2.2</strain>
    </source>
</reference>
<protein>
    <recommendedName>
        <fullName evidence="7">Endolytic murein transglycosylase</fullName>
        <ecNumber evidence="7">4.2.2.29</ecNumber>
    </recommendedName>
    <alternativeName>
        <fullName evidence="7">Peptidoglycan lytic transglycosylase</fullName>
    </alternativeName>
    <alternativeName>
        <fullName evidence="7">Peptidoglycan polymerization terminase</fullName>
    </alternativeName>
</protein>
<evidence type="ECO:0000256" key="7">
    <source>
        <dbReference type="HAMAP-Rule" id="MF_02065"/>
    </source>
</evidence>
<dbReference type="EC" id="4.2.2.29" evidence="7"/>
<dbReference type="PANTHER" id="PTHR30518">
    <property type="entry name" value="ENDOLYTIC MUREIN TRANSGLYCOSYLASE"/>
    <property type="match status" value="1"/>
</dbReference>
<keyword evidence="7" id="KW-0997">Cell inner membrane</keyword>
<gene>
    <name evidence="7 8" type="primary">mltG</name>
    <name evidence="8" type="ORF">FU658_01910</name>
</gene>
<dbReference type="CDD" id="cd08010">
    <property type="entry name" value="MltG_like"/>
    <property type="match status" value="1"/>
</dbReference>
<keyword evidence="1 7" id="KW-1003">Cell membrane</keyword>
<dbReference type="HAMAP" id="MF_02065">
    <property type="entry name" value="MltG"/>
    <property type="match status" value="1"/>
</dbReference>
<keyword evidence="4 7" id="KW-0472">Membrane</keyword>
<comment type="similarity">
    <text evidence="7">Belongs to the transglycosylase MltG family.</text>
</comment>
<proteinExistence type="inferred from homology"/>